<dbReference type="Pfam" id="PF00361">
    <property type="entry name" value="Proton_antipo_M"/>
    <property type="match status" value="1"/>
</dbReference>
<comment type="subcellular location">
    <subcellularLocation>
        <location evidence="1">Endomembrane system</location>
        <topology evidence="1">Multi-pass membrane protein</topology>
    </subcellularLocation>
    <subcellularLocation>
        <location evidence="5">Membrane</location>
        <topology evidence="5">Multi-pass membrane protein</topology>
    </subcellularLocation>
</comment>
<feature type="transmembrane region" description="Helical" evidence="6">
    <location>
        <begin position="278"/>
        <end position="299"/>
    </location>
</feature>
<dbReference type="PRINTS" id="PR01434">
    <property type="entry name" value="NADHDHGNASE5"/>
</dbReference>
<protein>
    <submittedName>
        <fullName evidence="8">NADH/Ubiquinone/plastoquinone (Complex I)</fullName>
    </submittedName>
</protein>
<feature type="transmembrane region" description="Helical" evidence="6">
    <location>
        <begin position="90"/>
        <end position="110"/>
    </location>
</feature>
<sequence length="523" mass="57370">MDFLAALIPLLPFLAASVIGIGMLLGWITGEKSESTTSTISIGSASLSTLLAFALLVGDLTGNGAGTYSIGQWLHSDLLQVEINFITTGFNVYLTALFAILLLIATRFSVNYLHREIGFHRYFFLLNLYTSAMLLLVSAGSTVGTFIGWEIAGLCSYLLINYAYDRDVPATNATRVFITNRIGDAGFVLGIGLSFFYADAVNWDDLNNIATQLSMPTATVIALCFTIAAFCKSAQLPFSPWLARAMEGPTPSSAIFYGAVMIHSGVFLMIMLQPLIEQAPFVMMLLAVTGFFTAAYSFVVGWTQTDVKSSLCFAITGQIGLMFMECGLGLWELAAWHLCAHAIVRCYQVLASPSFMTNVHGSPVKALSPHLQKIHWLYVASIQRFWLDPITDRVLTRPIKGLGEDLNFFDDYVVDRAMGDPVSSSRSISTLKQLEEKIKGTETLGDTPRHFGRGNGIAGKLMEWSGNILGWFEERLVIQAIGVNIIDLGRTLGHAANTFEELMLKPRYIVLFVFVFLLIAGTR</sequence>
<reference evidence="8 9" key="1">
    <citation type="submission" date="2016-10" db="EMBL/GenBank/DDBJ databases">
        <authorList>
            <person name="de Groot N.N."/>
        </authorList>
    </citation>
    <scope>NUCLEOTIDE SEQUENCE [LARGE SCALE GENOMIC DNA]</scope>
    <source>
        <strain evidence="8">1</strain>
    </source>
</reference>
<keyword evidence="9" id="KW-1185">Reference proteome</keyword>
<evidence type="ECO:0000256" key="3">
    <source>
        <dbReference type="ARBA" id="ARBA00022989"/>
    </source>
</evidence>
<dbReference type="GO" id="GO:0012505">
    <property type="term" value="C:endomembrane system"/>
    <property type="evidence" value="ECO:0007669"/>
    <property type="project" value="UniProtKB-SubCell"/>
</dbReference>
<keyword evidence="2 5" id="KW-0812">Transmembrane</keyword>
<dbReference type="PANTHER" id="PTHR42829:SF2">
    <property type="entry name" value="NADH-UBIQUINONE OXIDOREDUCTASE CHAIN 5"/>
    <property type="match status" value="1"/>
</dbReference>
<name>A0A1G5SCM5_9PROT</name>
<accession>A0A1G5SCM5</accession>
<feature type="transmembrane region" description="Helical" evidence="6">
    <location>
        <begin position="176"/>
        <end position="197"/>
    </location>
</feature>
<dbReference type="InterPro" id="IPR001750">
    <property type="entry name" value="ND/Mrp_TM"/>
</dbReference>
<evidence type="ECO:0000256" key="4">
    <source>
        <dbReference type="ARBA" id="ARBA00023136"/>
    </source>
</evidence>
<gene>
    <name evidence="8" type="ORF">NSMM_290007</name>
</gene>
<keyword evidence="8" id="KW-0830">Ubiquinone</keyword>
<evidence type="ECO:0000256" key="6">
    <source>
        <dbReference type="SAM" id="Phobius"/>
    </source>
</evidence>
<evidence type="ECO:0000313" key="9">
    <source>
        <dbReference type="Proteomes" id="UP000198729"/>
    </source>
</evidence>
<evidence type="ECO:0000256" key="1">
    <source>
        <dbReference type="ARBA" id="ARBA00004127"/>
    </source>
</evidence>
<evidence type="ECO:0000256" key="5">
    <source>
        <dbReference type="RuleBase" id="RU000320"/>
    </source>
</evidence>
<feature type="transmembrane region" description="Helical" evidence="6">
    <location>
        <begin position="122"/>
        <end position="140"/>
    </location>
</feature>
<evidence type="ECO:0000259" key="7">
    <source>
        <dbReference type="Pfam" id="PF00361"/>
    </source>
</evidence>
<organism evidence="8 9">
    <name type="scientific">Nitrosomonas mobilis</name>
    <dbReference type="NCBI Taxonomy" id="51642"/>
    <lineage>
        <taxon>Bacteria</taxon>
        <taxon>Pseudomonadati</taxon>
        <taxon>Pseudomonadota</taxon>
        <taxon>Betaproteobacteria</taxon>
        <taxon>Nitrosomonadales</taxon>
        <taxon>Nitrosomonadaceae</taxon>
        <taxon>Nitrosomonas</taxon>
    </lineage>
</organism>
<feature type="transmembrane region" description="Helical" evidence="6">
    <location>
        <begin position="209"/>
        <end position="231"/>
    </location>
</feature>
<feature type="domain" description="NADH:quinone oxidoreductase/Mrp antiporter transmembrane" evidence="7">
    <location>
        <begin position="141"/>
        <end position="360"/>
    </location>
</feature>
<feature type="transmembrane region" description="Helical" evidence="6">
    <location>
        <begin position="311"/>
        <end position="331"/>
    </location>
</feature>
<dbReference type="Proteomes" id="UP000198729">
    <property type="component" value="Unassembled WGS sequence"/>
</dbReference>
<dbReference type="OrthoDB" id="9768329at2"/>
<dbReference type="STRING" id="51642.NSMM_290007"/>
<evidence type="ECO:0000313" key="8">
    <source>
        <dbReference type="EMBL" id="SCZ84868.1"/>
    </source>
</evidence>
<feature type="transmembrane region" description="Helical" evidence="6">
    <location>
        <begin position="146"/>
        <end position="164"/>
    </location>
</feature>
<feature type="transmembrane region" description="Helical" evidence="6">
    <location>
        <begin position="252"/>
        <end position="272"/>
    </location>
</feature>
<dbReference type="GO" id="GO:0003954">
    <property type="term" value="F:NADH dehydrogenase activity"/>
    <property type="evidence" value="ECO:0007669"/>
    <property type="project" value="TreeGrafter"/>
</dbReference>
<evidence type="ECO:0000256" key="2">
    <source>
        <dbReference type="ARBA" id="ARBA00022692"/>
    </source>
</evidence>
<proteinExistence type="predicted"/>
<dbReference type="GO" id="GO:0042773">
    <property type="term" value="P:ATP synthesis coupled electron transport"/>
    <property type="evidence" value="ECO:0007669"/>
    <property type="project" value="InterPro"/>
</dbReference>
<dbReference type="PANTHER" id="PTHR42829">
    <property type="entry name" value="NADH-UBIQUINONE OXIDOREDUCTASE CHAIN 5"/>
    <property type="match status" value="1"/>
</dbReference>
<dbReference type="GO" id="GO:0008137">
    <property type="term" value="F:NADH dehydrogenase (ubiquinone) activity"/>
    <property type="evidence" value="ECO:0007669"/>
    <property type="project" value="InterPro"/>
</dbReference>
<dbReference type="InterPro" id="IPR003945">
    <property type="entry name" value="NU5C-like"/>
</dbReference>
<dbReference type="EMBL" id="FMWO01000035">
    <property type="protein sequence ID" value="SCZ84868.1"/>
    <property type="molecule type" value="Genomic_DNA"/>
</dbReference>
<dbReference type="AlphaFoldDB" id="A0A1G5SCM5"/>
<dbReference type="GO" id="GO:0015990">
    <property type="term" value="P:electron transport coupled proton transport"/>
    <property type="evidence" value="ECO:0007669"/>
    <property type="project" value="TreeGrafter"/>
</dbReference>
<dbReference type="RefSeq" id="WP_090284704.1">
    <property type="nucleotide sequence ID" value="NZ_FMWO01000035.1"/>
</dbReference>
<keyword evidence="4 6" id="KW-0472">Membrane</keyword>
<dbReference type="GO" id="GO:0016020">
    <property type="term" value="C:membrane"/>
    <property type="evidence" value="ECO:0007669"/>
    <property type="project" value="UniProtKB-SubCell"/>
</dbReference>
<keyword evidence="3 6" id="KW-1133">Transmembrane helix</keyword>
<feature type="transmembrane region" description="Helical" evidence="6">
    <location>
        <begin position="40"/>
        <end position="58"/>
    </location>
</feature>
<feature type="transmembrane region" description="Helical" evidence="6">
    <location>
        <begin position="6"/>
        <end position="28"/>
    </location>
</feature>